<dbReference type="AlphaFoldDB" id="A0ABD1P4N4"/>
<reference evidence="2" key="1">
    <citation type="submission" date="2024-07" db="EMBL/GenBank/DDBJ databases">
        <title>Two chromosome-level genome assemblies of Korean endemic species Abeliophyllum distichum and Forsythia ovata (Oleaceae).</title>
        <authorList>
            <person name="Jang H."/>
        </authorList>
    </citation>
    <scope>NUCLEOTIDE SEQUENCE [LARGE SCALE GENOMIC DNA]</scope>
</reference>
<dbReference type="Gene3D" id="3.20.20.80">
    <property type="entry name" value="Glycosidases"/>
    <property type="match status" value="1"/>
</dbReference>
<name>A0ABD1P4N4_9LAMI</name>
<evidence type="ECO:0000313" key="2">
    <source>
        <dbReference type="Proteomes" id="UP001604277"/>
    </source>
</evidence>
<dbReference type="InterPro" id="IPR017853">
    <property type="entry name" value="GH"/>
</dbReference>
<comment type="caution">
    <text evidence="1">The sequence shown here is derived from an EMBL/GenBank/DDBJ whole genome shotgun (WGS) entry which is preliminary data.</text>
</comment>
<organism evidence="1 2">
    <name type="scientific">Forsythia ovata</name>
    <dbReference type="NCBI Taxonomy" id="205694"/>
    <lineage>
        <taxon>Eukaryota</taxon>
        <taxon>Viridiplantae</taxon>
        <taxon>Streptophyta</taxon>
        <taxon>Embryophyta</taxon>
        <taxon>Tracheophyta</taxon>
        <taxon>Spermatophyta</taxon>
        <taxon>Magnoliopsida</taxon>
        <taxon>eudicotyledons</taxon>
        <taxon>Gunneridae</taxon>
        <taxon>Pentapetalae</taxon>
        <taxon>asterids</taxon>
        <taxon>lamiids</taxon>
        <taxon>Lamiales</taxon>
        <taxon>Oleaceae</taxon>
        <taxon>Forsythieae</taxon>
        <taxon>Forsythia</taxon>
    </lineage>
</organism>
<accession>A0ABD1P4N4</accession>
<gene>
    <name evidence="1" type="ORF">Fot_55654</name>
</gene>
<dbReference type="Proteomes" id="UP001604277">
    <property type="component" value="Unassembled WGS sequence"/>
</dbReference>
<proteinExistence type="predicted"/>
<keyword evidence="2" id="KW-1185">Reference proteome</keyword>
<dbReference type="EMBL" id="JBFOLJ010000028">
    <property type="protein sequence ID" value="KAL2458624.1"/>
    <property type="molecule type" value="Genomic_DNA"/>
</dbReference>
<sequence length="114" mass="12513">MQNPDAAINAANSPIPVSTVVPMQVMGTSFPPSNGKFPDETAATMQGIAGFLAAKKPLFYSMHIHSLHVPEIPVTYRWTMHFFVGKPAGKLEMFLSRIGIWGKLDLGQFGLKWP</sequence>
<dbReference type="SUPFAM" id="SSF51445">
    <property type="entry name" value="(Trans)glycosidases"/>
    <property type="match status" value="1"/>
</dbReference>
<evidence type="ECO:0000313" key="1">
    <source>
        <dbReference type="EMBL" id="KAL2458624.1"/>
    </source>
</evidence>
<protein>
    <submittedName>
        <fullName evidence="1">Glucan endo-1</fullName>
    </submittedName>
</protein>